<dbReference type="Pfam" id="PF01734">
    <property type="entry name" value="Patatin"/>
    <property type="match status" value="1"/>
</dbReference>
<dbReference type="GO" id="GO:0016042">
    <property type="term" value="P:lipid catabolic process"/>
    <property type="evidence" value="ECO:0007669"/>
    <property type="project" value="UniProtKB-UniRule"/>
</dbReference>
<gene>
    <name evidence="9" type="primary">rssA_2</name>
    <name evidence="9" type="ORF">NCTC13456_00551</name>
</gene>
<evidence type="ECO:0000256" key="6">
    <source>
        <dbReference type="PROSITE-ProRule" id="PRU01161"/>
    </source>
</evidence>
<dbReference type="EMBL" id="UFXS01000001">
    <property type="protein sequence ID" value="STD53561.1"/>
    <property type="molecule type" value="Genomic_DNA"/>
</dbReference>
<evidence type="ECO:0000313" key="9">
    <source>
        <dbReference type="EMBL" id="STD53561.1"/>
    </source>
</evidence>
<reference evidence="9 10" key="1">
    <citation type="submission" date="2018-06" db="EMBL/GenBank/DDBJ databases">
        <authorList>
            <consortium name="Pathogen Informatics"/>
            <person name="Doyle S."/>
        </authorList>
    </citation>
    <scope>NUCLEOTIDE SEQUENCE [LARGE SCALE GENOMIC DNA]</scope>
    <source>
        <strain evidence="9 10">NCTC13456</strain>
    </source>
</reference>
<dbReference type="GO" id="GO:0016787">
    <property type="term" value="F:hydrolase activity"/>
    <property type="evidence" value="ECO:0007669"/>
    <property type="project" value="UniProtKB-UniRule"/>
</dbReference>
<keyword evidence="4 6" id="KW-0443">Lipid metabolism</keyword>
<dbReference type="Gene3D" id="3.10.20.310">
    <property type="entry name" value="membrane protein fhac"/>
    <property type="match status" value="1"/>
</dbReference>
<feature type="active site" description="Proton acceptor" evidence="6">
    <location>
        <position position="219"/>
    </location>
</feature>
<feature type="domain" description="POTRA" evidence="8">
    <location>
        <begin position="340"/>
        <end position="412"/>
    </location>
</feature>
<dbReference type="InterPro" id="IPR002641">
    <property type="entry name" value="PNPLA_dom"/>
</dbReference>
<protein>
    <submittedName>
        <fullName evidence="9">NTE family protein rssA</fullName>
    </submittedName>
</protein>
<feature type="short sequence motif" description="DGA/G" evidence="6">
    <location>
        <begin position="219"/>
        <end position="221"/>
    </location>
</feature>
<dbReference type="PANTHER" id="PTHR14226">
    <property type="entry name" value="NEUROPATHY TARGET ESTERASE/SWISS CHEESE D.MELANOGASTER"/>
    <property type="match status" value="1"/>
</dbReference>
<dbReference type="Pfam" id="PF19143">
    <property type="entry name" value="Omp85_2"/>
    <property type="match status" value="1"/>
</dbReference>
<evidence type="ECO:0000259" key="8">
    <source>
        <dbReference type="PROSITE" id="PS51779"/>
    </source>
</evidence>
<evidence type="ECO:0000256" key="3">
    <source>
        <dbReference type="ARBA" id="ARBA00022963"/>
    </source>
</evidence>
<dbReference type="InterPro" id="IPR043864">
    <property type="entry name" value="Omp85-like_dom"/>
</dbReference>
<dbReference type="GO" id="GO:0019867">
    <property type="term" value="C:outer membrane"/>
    <property type="evidence" value="ECO:0007669"/>
    <property type="project" value="InterPro"/>
</dbReference>
<dbReference type="InterPro" id="IPR034746">
    <property type="entry name" value="POTRA"/>
</dbReference>
<dbReference type="PROSITE" id="PS51779">
    <property type="entry name" value="POTRA"/>
    <property type="match status" value="1"/>
</dbReference>
<comment type="subcellular location">
    <subcellularLocation>
        <location evidence="1">Membrane</location>
    </subcellularLocation>
</comment>
<feature type="domain" description="PNPLA" evidence="7">
    <location>
        <begin position="42"/>
        <end position="232"/>
    </location>
</feature>
<evidence type="ECO:0000256" key="5">
    <source>
        <dbReference type="ARBA" id="ARBA00023136"/>
    </source>
</evidence>
<dbReference type="STRING" id="343874.GCA_000805695_01515"/>
<dbReference type="CDD" id="cd07205">
    <property type="entry name" value="Pat_PNPLA6_PNPLA7_NTE1_like"/>
    <property type="match status" value="1"/>
</dbReference>
<evidence type="ECO:0000259" key="7">
    <source>
        <dbReference type="PROSITE" id="PS51635"/>
    </source>
</evidence>
<feature type="active site" description="Nucleophile" evidence="6">
    <location>
        <position position="75"/>
    </location>
</feature>
<dbReference type="PROSITE" id="PS51635">
    <property type="entry name" value="PNPLA"/>
    <property type="match status" value="1"/>
</dbReference>
<evidence type="ECO:0000256" key="2">
    <source>
        <dbReference type="ARBA" id="ARBA00022801"/>
    </source>
</evidence>
<name>A0A376G0V9_9FLAO</name>
<accession>A0A376G0V9</accession>
<dbReference type="InterPro" id="IPR016035">
    <property type="entry name" value="Acyl_Trfase/lysoPLipase"/>
</dbReference>
<dbReference type="Gene3D" id="3.40.1090.10">
    <property type="entry name" value="Cytosolic phospholipase A2 catalytic domain"/>
    <property type="match status" value="2"/>
</dbReference>
<evidence type="ECO:0000256" key="1">
    <source>
        <dbReference type="ARBA" id="ARBA00004370"/>
    </source>
</evidence>
<evidence type="ECO:0000256" key="4">
    <source>
        <dbReference type="ARBA" id="ARBA00023098"/>
    </source>
</evidence>
<proteinExistence type="predicted"/>
<dbReference type="InterPro" id="IPR050301">
    <property type="entry name" value="NTE"/>
</dbReference>
<dbReference type="AlphaFoldDB" id="A0A376G0V9"/>
<feature type="short sequence motif" description="GXGXXG" evidence="6">
    <location>
        <begin position="46"/>
        <end position="51"/>
    </location>
</feature>
<dbReference type="PANTHER" id="PTHR14226:SF76">
    <property type="entry name" value="NTE FAMILY PROTEIN RSSA"/>
    <property type="match status" value="1"/>
</dbReference>
<dbReference type="Proteomes" id="UP000254737">
    <property type="component" value="Unassembled WGS sequence"/>
</dbReference>
<evidence type="ECO:0000313" key="10">
    <source>
        <dbReference type="Proteomes" id="UP000254737"/>
    </source>
</evidence>
<organism evidence="9 10">
    <name type="scientific">Empedobacter falsenii</name>
    <dbReference type="NCBI Taxonomy" id="343874"/>
    <lineage>
        <taxon>Bacteria</taxon>
        <taxon>Pseudomonadati</taxon>
        <taxon>Bacteroidota</taxon>
        <taxon>Flavobacteriia</taxon>
        <taxon>Flavobacteriales</taxon>
        <taxon>Weeksellaceae</taxon>
        <taxon>Empedobacter</taxon>
    </lineage>
</organism>
<keyword evidence="5" id="KW-0472">Membrane</keyword>
<keyword evidence="3 6" id="KW-0442">Lipid degradation</keyword>
<keyword evidence="2 6" id="KW-0378">Hydrolase</keyword>
<sequence length="745" mass="84882">MLSLFLNLDQFMRRFFTFVILFSSISFAQETKNDSTRLKVGVVLSGGGAKGYAHVGALKKIEEAGIKIDYVGGTSMGAIIGGLYAAGYTPDELQKIMYQLDISSLISQNKERAEIPFFEKAYKEKYILELPFDKFKLTIPNAFSKGQGPLDLLTYLLRPVHNIDDFNQLPTPFVCIGTNLETGEEKVFRSGFLPRVILASGAYPTMLDPVTIDGKIYVDGGVVNNFPVKEVKEMGADIIIGVELGDGLQKGEDLNSAIDILSQIMTMSIVKKTNEQKKLVDLLIKPELKEYAVTSFDEVDSIYNRGLIASEKVYDQLKEIAKKQHASNKTRNEIKLDDYVLVKEIEVEGLKNFNTNYIEGKLGIRTPEIIKYDDLKAGISKLYASGNFNNITYKISEINDEENLLTLKVQENKTKQSIRFGLHYDDLFKTGLLLNFTSKNLFVKNSVLSADVVVGDYARYNINFFIDNGYLPSIGFNSFSHYFDKEIDLRNFFGQDNIYKKVNYNFREYINQIYIQSTIKEKFAIGVGLEHQYTKVFTNNFIASNEEFPAKSEGYYWKAYGYIKADNRNNANFARSGLKFDGSFKYLFDSNVTGFENNYLLESSLEANFPLNNFLSYRFTANFGTFFNDNVTMPQKFYIGGYVEQDFFNYTKFYGLPFGSAIGDNQLMFGSHIQARILKNHYTSLFMNIANITDRFEQLSLTDYKYLGYGVTYGYDSPLGPLNFIWSYSPYTKKGLFNLSLGYWF</sequence>
<feature type="short sequence motif" description="GXSXG" evidence="6">
    <location>
        <begin position="73"/>
        <end position="77"/>
    </location>
</feature>
<dbReference type="SUPFAM" id="SSF52151">
    <property type="entry name" value="FabD/lysophospholipase-like"/>
    <property type="match status" value="1"/>
</dbReference>